<name>A0A0P0IRW8_BLAVI</name>
<sequence>MRGRNAAVPNFSSTTPADERTIAVTGWSGLSKLRAAKEANAKAGDKWRRNPFDARCPNRNSQAHSRRKHRKWSRAVLTRAWLTRPPGAPGQARLGRLHARCARRGGGGALLLMAVGGMRRGEQAEDVVPVRHRKSVVWRNALFPRQALVVIAKAAGDSSRARRPRMRWRDRPRTVIETEPGHGLSKERMRRDWRAIPGMRRPQRVLLLAGQIGELASQARSTTA</sequence>
<keyword evidence="3" id="KW-1185">Reference proteome</keyword>
<organism evidence="2 3">
    <name type="scientific">Blastochloris viridis</name>
    <name type="common">Rhodopseudomonas viridis</name>
    <dbReference type="NCBI Taxonomy" id="1079"/>
    <lineage>
        <taxon>Bacteria</taxon>
        <taxon>Pseudomonadati</taxon>
        <taxon>Pseudomonadota</taxon>
        <taxon>Alphaproteobacteria</taxon>
        <taxon>Hyphomicrobiales</taxon>
        <taxon>Blastochloridaceae</taxon>
        <taxon>Blastochloris</taxon>
    </lineage>
</organism>
<evidence type="ECO:0000313" key="3">
    <source>
        <dbReference type="Proteomes" id="UP000065734"/>
    </source>
</evidence>
<dbReference type="EMBL" id="LN907867">
    <property type="protein sequence ID" value="CUU42454.1"/>
    <property type="molecule type" value="Genomic_DNA"/>
</dbReference>
<evidence type="ECO:0000256" key="1">
    <source>
        <dbReference type="SAM" id="MobiDB-lite"/>
    </source>
</evidence>
<feature type="compositionally biased region" description="Basic and acidic residues" evidence="1">
    <location>
        <begin position="41"/>
        <end position="52"/>
    </location>
</feature>
<accession>A0A0P0IRW8</accession>
<dbReference type="AlphaFoldDB" id="A0A0P0IRW8"/>
<dbReference type="Proteomes" id="UP000065734">
    <property type="component" value="Chromosome I"/>
</dbReference>
<protein>
    <submittedName>
        <fullName evidence="2">Uncharacterized protein</fullName>
    </submittedName>
</protein>
<proteinExistence type="predicted"/>
<gene>
    <name evidence="2" type="ORF">BVIRIDIS_14660</name>
</gene>
<feature type="region of interest" description="Disordered" evidence="1">
    <location>
        <begin position="41"/>
        <end position="70"/>
    </location>
</feature>
<dbReference type="STRING" id="1079.BVIR_2021"/>
<evidence type="ECO:0000313" key="2">
    <source>
        <dbReference type="EMBL" id="CUU42454.1"/>
    </source>
</evidence>
<dbReference type="PATRIC" id="fig|1079.6.peg.2096"/>
<dbReference type="KEGG" id="bvr:BVIR_2021"/>
<reference evidence="3" key="1">
    <citation type="journal article" date="2016" name="Genome Announc.">
        <title>Revised genome sequence of the purple photosynthetic bacterium Blastochloris viridis.</title>
        <authorList>
            <person name="Liu L.N."/>
            <person name="Faulkner M."/>
            <person name="Liu X."/>
            <person name="Huang F."/>
            <person name="Darby A.C."/>
            <person name="Hall N."/>
        </authorList>
    </citation>
    <scope>NUCLEOTIDE SEQUENCE [LARGE SCALE GENOMIC DNA]</scope>
    <source>
        <strain evidence="3">ATCC 19567 / DSM 133 / F</strain>
    </source>
</reference>